<proteinExistence type="predicted"/>
<evidence type="ECO:0000313" key="2">
    <source>
        <dbReference type="Proteomes" id="UP001057375"/>
    </source>
</evidence>
<dbReference type="Proteomes" id="UP001057375">
    <property type="component" value="Unassembled WGS sequence"/>
</dbReference>
<dbReference type="EMBL" id="BQXS01010896">
    <property type="protein sequence ID" value="GKT34977.1"/>
    <property type="molecule type" value="Genomic_DNA"/>
</dbReference>
<comment type="caution">
    <text evidence="1">The sequence shown here is derived from an EMBL/GenBank/DDBJ whole genome shotgun (WGS) entry which is preliminary data.</text>
</comment>
<name>A0ABQ5KR79_9EUKA</name>
<sequence>MLDRDIHIEGFLTAFEIDTPDSKDKKEHLTMSFTSIKQSTSQSLSISILEEESHLAPSEILPMERSSHTFADSDHQCPEHHKEDAQKGPGALMATLDFLPGLPFDFPSEKHLTPSLPSALLFFSLFQSQINIVSYVIPLIPSFLHFMYLICDHPGCVAMCELAESILQMLCNVPVSDALLFCRYFFLGEIDHACECISFRDGDNLESVGLGILGLPKIDTVSSLCSLPFIANNLDVCHFVLNSLTVSDHVKHHPSIEMIKTMINAWEENEYLLGFKDLVQIEQLMHVVRGWIQK</sequence>
<gene>
    <name evidence="1" type="ORF">ADUPG1_008233</name>
</gene>
<protein>
    <submittedName>
        <fullName evidence="1">Uncharacterized protein</fullName>
    </submittedName>
</protein>
<organism evidence="1 2">
    <name type="scientific">Aduncisulcus paluster</name>
    <dbReference type="NCBI Taxonomy" id="2918883"/>
    <lineage>
        <taxon>Eukaryota</taxon>
        <taxon>Metamonada</taxon>
        <taxon>Carpediemonas-like organisms</taxon>
        <taxon>Aduncisulcus</taxon>
    </lineage>
</organism>
<evidence type="ECO:0000313" key="1">
    <source>
        <dbReference type="EMBL" id="GKT34977.1"/>
    </source>
</evidence>
<accession>A0ABQ5KR79</accession>
<keyword evidence="2" id="KW-1185">Reference proteome</keyword>
<reference evidence="1" key="1">
    <citation type="submission" date="2022-03" db="EMBL/GenBank/DDBJ databases">
        <title>Draft genome sequence of Aduncisulcus paluster, a free-living microaerophilic Fornicata.</title>
        <authorList>
            <person name="Yuyama I."/>
            <person name="Kume K."/>
            <person name="Tamura T."/>
            <person name="Inagaki Y."/>
            <person name="Hashimoto T."/>
        </authorList>
    </citation>
    <scope>NUCLEOTIDE SEQUENCE</scope>
    <source>
        <strain evidence="1">NY0171</strain>
    </source>
</reference>